<dbReference type="Proteomes" id="UP000312512">
    <property type="component" value="Unassembled WGS sequence"/>
</dbReference>
<accession>A0A5P9Z6C4</accession>
<proteinExistence type="predicted"/>
<name>A0A5C4VD36_9ACTN</name>
<protein>
    <submittedName>
        <fullName evidence="1">CBS domain-containing protein</fullName>
    </submittedName>
</protein>
<comment type="caution">
    <text evidence="1">The sequence shown here is derived from an EMBL/GenBank/DDBJ whole genome shotgun (WGS) entry which is preliminary data.</text>
</comment>
<dbReference type="AlphaFoldDB" id="A0A5C4VD36"/>
<organism evidence="1 2">
    <name type="scientific">Nonomuraea phyllanthi</name>
    <dbReference type="NCBI Taxonomy" id="2219224"/>
    <lineage>
        <taxon>Bacteria</taxon>
        <taxon>Bacillati</taxon>
        <taxon>Actinomycetota</taxon>
        <taxon>Actinomycetes</taxon>
        <taxon>Streptosporangiales</taxon>
        <taxon>Streptosporangiaceae</taxon>
        <taxon>Nonomuraea</taxon>
    </lineage>
</organism>
<sequence length="147" mass="15905">MRARDLVTPFPSVTLDTPVYEAARLLSAQRLPGLIVLDAHGLPLSILPGTQVLRLAVPDYCQEDPALARVVDEEHADRFLRSLAGRTVREALPRQARELPITDPDATVLELAALMARTHSPLVAVVDGARLVGAVTLQALMDWAVST</sequence>
<dbReference type="SUPFAM" id="SSF54631">
    <property type="entry name" value="CBS-domain pair"/>
    <property type="match status" value="1"/>
</dbReference>
<dbReference type="EMBL" id="VDLX02000025">
    <property type="protein sequence ID" value="KAB8188495.1"/>
    <property type="molecule type" value="Genomic_DNA"/>
</dbReference>
<dbReference type="PROSITE" id="PS51371">
    <property type="entry name" value="CBS"/>
    <property type="match status" value="1"/>
</dbReference>
<dbReference type="Gene3D" id="3.10.580.10">
    <property type="entry name" value="CBS-domain"/>
    <property type="match status" value="1"/>
</dbReference>
<dbReference type="CDD" id="cd17788">
    <property type="entry name" value="CBS_pair_bac"/>
    <property type="match status" value="1"/>
</dbReference>
<dbReference type="OrthoDB" id="3535009at2"/>
<dbReference type="SMART" id="SM00116">
    <property type="entry name" value="CBS"/>
    <property type="match status" value="2"/>
</dbReference>
<dbReference type="InterPro" id="IPR000644">
    <property type="entry name" value="CBS_dom"/>
</dbReference>
<accession>A0A5C4VD36</accession>
<reference evidence="1 2" key="1">
    <citation type="submission" date="2019-10" db="EMBL/GenBank/DDBJ databases">
        <title>Nonomuraea sp. nov., isolated from Phyllanthus amarus.</title>
        <authorList>
            <person name="Klykleung N."/>
            <person name="Tanasupawat S."/>
        </authorList>
    </citation>
    <scope>NUCLEOTIDE SEQUENCE [LARGE SCALE GENOMIC DNA]</scope>
    <source>
        <strain evidence="1 2">PA1-10</strain>
    </source>
</reference>
<gene>
    <name evidence="1" type="ORF">FH608_044520</name>
</gene>
<dbReference type="InterPro" id="IPR046342">
    <property type="entry name" value="CBS_dom_sf"/>
</dbReference>
<evidence type="ECO:0000313" key="2">
    <source>
        <dbReference type="Proteomes" id="UP000312512"/>
    </source>
</evidence>
<keyword evidence="2" id="KW-1185">Reference proteome</keyword>
<dbReference type="Pfam" id="PF00571">
    <property type="entry name" value="CBS"/>
    <property type="match status" value="2"/>
</dbReference>
<evidence type="ECO:0000313" key="1">
    <source>
        <dbReference type="EMBL" id="KAB8188495.1"/>
    </source>
</evidence>
<dbReference type="RefSeq" id="WP_139637087.1">
    <property type="nucleotide sequence ID" value="NZ_VDLX02000025.1"/>
</dbReference>